<dbReference type="GO" id="GO:0003677">
    <property type="term" value="F:DNA binding"/>
    <property type="evidence" value="ECO:0007669"/>
    <property type="project" value="UniProtKB-KW"/>
</dbReference>
<dbReference type="PANTHER" id="PTHR46373:SF2">
    <property type="entry name" value="RWP-RK DOMAIN-CONTAINING PROTEIN"/>
    <property type="match status" value="1"/>
</dbReference>
<dbReference type="PROSITE" id="PS51519">
    <property type="entry name" value="RWP_RK"/>
    <property type="match status" value="1"/>
</dbReference>
<evidence type="ECO:0000256" key="3">
    <source>
        <dbReference type="ARBA" id="ARBA00023054"/>
    </source>
</evidence>
<evidence type="ECO:0000256" key="6">
    <source>
        <dbReference type="ARBA" id="ARBA00023242"/>
    </source>
</evidence>
<keyword evidence="4" id="KW-0238">DNA-binding</keyword>
<keyword evidence="5" id="KW-0804">Transcription</keyword>
<evidence type="ECO:0000256" key="5">
    <source>
        <dbReference type="ARBA" id="ARBA00023163"/>
    </source>
</evidence>
<dbReference type="OrthoDB" id="6270329at2759"/>
<reference evidence="8" key="1">
    <citation type="submission" date="2023-04" db="EMBL/GenBank/DDBJ databases">
        <title>Phytophthora lilii NBRC 32176.</title>
        <authorList>
            <person name="Ichikawa N."/>
            <person name="Sato H."/>
            <person name="Tonouchi N."/>
        </authorList>
    </citation>
    <scope>NUCLEOTIDE SEQUENCE</scope>
    <source>
        <strain evidence="8">NBRC 32176</strain>
    </source>
</reference>
<evidence type="ECO:0000256" key="1">
    <source>
        <dbReference type="ARBA" id="ARBA00004049"/>
    </source>
</evidence>
<evidence type="ECO:0000256" key="2">
    <source>
        <dbReference type="ARBA" id="ARBA00023015"/>
    </source>
</evidence>
<evidence type="ECO:0000259" key="7">
    <source>
        <dbReference type="PROSITE" id="PS51519"/>
    </source>
</evidence>
<keyword evidence="2" id="KW-0805">Transcription regulation</keyword>
<name>A0A9W6WZP5_9STRA</name>
<keyword evidence="3" id="KW-0175">Coiled coil</keyword>
<comment type="caution">
    <text evidence="8">The sequence shown here is derived from an EMBL/GenBank/DDBJ whole genome shotgun (WGS) entry which is preliminary data.</text>
</comment>
<keyword evidence="6" id="KW-0539">Nucleus</keyword>
<proteinExistence type="predicted"/>
<dbReference type="InterPro" id="IPR003035">
    <property type="entry name" value="RWP-RK_dom"/>
</dbReference>
<accession>A0A9W6WZP5</accession>
<dbReference type="Pfam" id="PF02042">
    <property type="entry name" value="RWP-RK"/>
    <property type="match status" value="1"/>
</dbReference>
<sequence length="278" mass="30375">MTGPDMSDKEMEAGISLLHMMQPSEPDVAAAPSPAPESRDALHASLLKVVATQASDELSLPRVAAAKSVRQRGAHLNALAHELTLEELRPHFGKPIVEVAREFGICTTFLKKMCRRCGIKRWPHRQIRSLNRTIQMLEQVEAVATNPQERARYTMQIEELKEKQRAVMENPDANGRLERRKKYSAPKWTPASTNASVPAHIEQECESFVAAQRDPNINASNDSTGNLSALAVAVDSIVSPRVGNATEASAITGLLPLDVQIPQAIAIFVDNAIACCKS</sequence>
<dbReference type="PANTHER" id="PTHR46373">
    <property type="entry name" value="PROTEIN RKD4"/>
    <property type="match status" value="1"/>
</dbReference>
<feature type="domain" description="RWP-RK" evidence="7">
    <location>
        <begin position="65"/>
        <end position="150"/>
    </location>
</feature>
<keyword evidence="9" id="KW-1185">Reference proteome</keyword>
<dbReference type="EMBL" id="BSXW01000465">
    <property type="protein sequence ID" value="GMF23163.1"/>
    <property type="molecule type" value="Genomic_DNA"/>
</dbReference>
<evidence type="ECO:0000313" key="8">
    <source>
        <dbReference type="EMBL" id="GMF23163.1"/>
    </source>
</evidence>
<dbReference type="Proteomes" id="UP001165083">
    <property type="component" value="Unassembled WGS sequence"/>
</dbReference>
<dbReference type="AlphaFoldDB" id="A0A9W6WZP5"/>
<dbReference type="InterPro" id="IPR044607">
    <property type="entry name" value="RKD-like"/>
</dbReference>
<protein>
    <submittedName>
        <fullName evidence="8">Unnamed protein product</fullName>
    </submittedName>
</protein>
<gene>
    <name evidence="8" type="ORF">Plil01_000931700</name>
</gene>
<evidence type="ECO:0000313" key="9">
    <source>
        <dbReference type="Proteomes" id="UP001165083"/>
    </source>
</evidence>
<organism evidence="8 9">
    <name type="scientific">Phytophthora lilii</name>
    <dbReference type="NCBI Taxonomy" id="2077276"/>
    <lineage>
        <taxon>Eukaryota</taxon>
        <taxon>Sar</taxon>
        <taxon>Stramenopiles</taxon>
        <taxon>Oomycota</taxon>
        <taxon>Peronosporomycetes</taxon>
        <taxon>Peronosporales</taxon>
        <taxon>Peronosporaceae</taxon>
        <taxon>Phytophthora</taxon>
    </lineage>
</organism>
<evidence type="ECO:0000256" key="4">
    <source>
        <dbReference type="ARBA" id="ARBA00023125"/>
    </source>
</evidence>
<dbReference type="GO" id="GO:0003700">
    <property type="term" value="F:DNA-binding transcription factor activity"/>
    <property type="evidence" value="ECO:0007669"/>
    <property type="project" value="InterPro"/>
</dbReference>
<comment type="function">
    <text evidence="1">Putative transcription factor.</text>
</comment>